<keyword evidence="2" id="KW-1185">Reference proteome</keyword>
<accession>A0ABT5BDW0</accession>
<evidence type="ECO:0000313" key="1">
    <source>
        <dbReference type="EMBL" id="MDC0672252.1"/>
    </source>
</evidence>
<gene>
    <name evidence="1" type="ORF">POL58_31180</name>
</gene>
<dbReference type="Proteomes" id="UP001217838">
    <property type="component" value="Unassembled WGS sequence"/>
</dbReference>
<reference evidence="1 2" key="1">
    <citation type="submission" date="2022-11" db="EMBL/GenBank/DDBJ databases">
        <title>Minimal conservation of predation-associated metabolite biosynthetic gene clusters underscores biosynthetic potential of Myxococcota including descriptions for ten novel species: Archangium lansinium sp. nov., Myxococcus landrumus sp. nov., Nannocystis bai.</title>
        <authorList>
            <person name="Ahearne A."/>
            <person name="Stevens C."/>
            <person name="Dowd S."/>
        </authorList>
    </citation>
    <scope>NUCLEOTIDE SEQUENCE [LARGE SCALE GENOMIC DNA]</scope>
    <source>
        <strain evidence="1 2">NCELM</strain>
    </source>
</reference>
<sequence length="78" mass="8384">MQPLVLQRVAGLVPPQKLETITPPADEDEERTAQDLAQSQPVITVDDTGVGEGKLFECDELNNTAVWPDAVCPTVEPG</sequence>
<organism evidence="1 2">
    <name type="scientific">Nannocystis radixulma</name>
    <dbReference type="NCBI Taxonomy" id="2995305"/>
    <lineage>
        <taxon>Bacteria</taxon>
        <taxon>Pseudomonadati</taxon>
        <taxon>Myxococcota</taxon>
        <taxon>Polyangia</taxon>
        <taxon>Nannocystales</taxon>
        <taxon>Nannocystaceae</taxon>
        <taxon>Nannocystis</taxon>
    </lineage>
</organism>
<evidence type="ECO:0000313" key="2">
    <source>
        <dbReference type="Proteomes" id="UP001217838"/>
    </source>
</evidence>
<proteinExistence type="predicted"/>
<name>A0ABT5BDW0_9BACT</name>
<dbReference type="EMBL" id="JAQNDN010000019">
    <property type="protein sequence ID" value="MDC0672252.1"/>
    <property type="molecule type" value="Genomic_DNA"/>
</dbReference>
<dbReference type="RefSeq" id="WP_272003665.1">
    <property type="nucleotide sequence ID" value="NZ_JAQNDN010000019.1"/>
</dbReference>
<comment type="caution">
    <text evidence="1">The sequence shown here is derived from an EMBL/GenBank/DDBJ whole genome shotgun (WGS) entry which is preliminary data.</text>
</comment>
<protein>
    <submittedName>
        <fullName evidence="1">Uncharacterized protein</fullName>
    </submittedName>
</protein>